<evidence type="ECO:0000259" key="3">
    <source>
        <dbReference type="SMART" id="SM00499"/>
    </source>
</evidence>
<organism evidence="4 5">
    <name type="scientific">Camellia sinensis var. sinensis</name>
    <name type="common">China tea</name>
    <dbReference type="NCBI Taxonomy" id="542762"/>
    <lineage>
        <taxon>Eukaryota</taxon>
        <taxon>Viridiplantae</taxon>
        <taxon>Streptophyta</taxon>
        <taxon>Embryophyta</taxon>
        <taxon>Tracheophyta</taxon>
        <taxon>Spermatophyta</taxon>
        <taxon>Magnoliopsida</taxon>
        <taxon>eudicotyledons</taxon>
        <taxon>Gunneridae</taxon>
        <taxon>Pentapetalae</taxon>
        <taxon>asterids</taxon>
        <taxon>Ericales</taxon>
        <taxon>Theaceae</taxon>
        <taxon>Camellia</taxon>
    </lineage>
</organism>
<feature type="region of interest" description="Disordered" evidence="1">
    <location>
        <begin position="145"/>
        <end position="173"/>
    </location>
</feature>
<evidence type="ECO:0000256" key="1">
    <source>
        <dbReference type="SAM" id="MobiDB-lite"/>
    </source>
</evidence>
<dbReference type="PANTHER" id="PTHR33286:SF1">
    <property type="entry name" value="OS01G0800600 PROTEIN"/>
    <property type="match status" value="1"/>
</dbReference>
<evidence type="ECO:0000313" key="5">
    <source>
        <dbReference type="Proteomes" id="UP000306102"/>
    </source>
</evidence>
<accession>A0A4S4EZZ8</accession>
<dbReference type="PANTHER" id="PTHR33286">
    <property type="entry name" value="BIFUNCTIONAL INHIBITOR/LIPID-TRANSFER PROTEIN/SEED STORAGE 2S ALBUMIN SUPERFAMILY PROTEIN"/>
    <property type="match status" value="1"/>
</dbReference>
<feature type="compositionally biased region" description="Polar residues" evidence="1">
    <location>
        <begin position="145"/>
        <end position="172"/>
    </location>
</feature>
<dbReference type="SMART" id="SM00499">
    <property type="entry name" value="AAI"/>
    <property type="match status" value="1"/>
</dbReference>
<dbReference type="EMBL" id="SDRB02000729">
    <property type="protein sequence ID" value="THG22719.1"/>
    <property type="molecule type" value="Genomic_DNA"/>
</dbReference>
<dbReference type="CDD" id="cd04660">
    <property type="entry name" value="nsLTP_like"/>
    <property type="match status" value="1"/>
</dbReference>
<name>A0A4S4EZZ8_CAMSN</name>
<dbReference type="SUPFAM" id="SSF47699">
    <property type="entry name" value="Bifunctional inhibitor/lipid-transfer protein/seed storage 2S albumin"/>
    <property type="match status" value="1"/>
</dbReference>
<feature type="domain" description="Bifunctional inhibitor/plant lipid transfer protein/seed storage helical" evidence="3">
    <location>
        <begin position="37"/>
        <end position="110"/>
    </location>
</feature>
<sequence length="394" mass="43765">MAFGSISMTKSMNLTLAMLLMIVGMMNSGGVWAEVGCLDDVEALDQCMEYFNNRDPESPPSQACCVAVRAADIPCVCQFATPKALDVVSVAKVAFVARACGRPLPHGFKCGRSRPQGNRLAAWLDAIHKKGPITEAPMKLNYTSQAAEGSNRSTEGGLKESTSTSSQDSTLGQRFGIPKDVHVFLWKDVDNVEDGPDYTCMPLESSTSSPAKRISDFVIDLTDLSMDVEGEDLDATLARRSSRIAKTTNPSSMKNKRKIAKRHKGVARLCYEVFEDQFRPQILLPNCHYVSKDDNLMEVPKQDFQLSKGFTLPRDMASFQPSSVVNALRKLKLTTEKDLTENATQLANMQLKESQESLASVLAANETLKKEENEKLDKYYKDINEKYMERIYKL</sequence>
<evidence type="ECO:0000256" key="2">
    <source>
        <dbReference type="SAM" id="SignalP"/>
    </source>
</evidence>
<dbReference type="InterPro" id="IPR044741">
    <property type="entry name" value="NsLTP-like"/>
</dbReference>
<keyword evidence="2" id="KW-0732">Signal</keyword>
<feature type="signal peptide" evidence="2">
    <location>
        <begin position="1"/>
        <end position="33"/>
    </location>
</feature>
<dbReference type="Proteomes" id="UP000306102">
    <property type="component" value="Unassembled WGS sequence"/>
</dbReference>
<comment type="caution">
    <text evidence="4">The sequence shown here is derived from an EMBL/GenBank/DDBJ whole genome shotgun (WGS) entry which is preliminary data.</text>
</comment>
<dbReference type="InterPro" id="IPR016140">
    <property type="entry name" value="Bifunc_inhib/LTP/seed_store"/>
</dbReference>
<reference evidence="4 5" key="1">
    <citation type="journal article" date="2018" name="Proc. Natl. Acad. Sci. U.S.A.">
        <title>Draft genome sequence of Camellia sinensis var. sinensis provides insights into the evolution of the tea genome and tea quality.</title>
        <authorList>
            <person name="Wei C."/>
            <person name="Yang H."/>
            <person name="Wang S."/>
            <person name="Zhao J."/>
            <person name="Liu C."/>
            <person name="Gao L."/>
            <person name="Xia E."/>
            <person name="Lu Y."/>
            <person name="Tai Y."/>
            <person name="She G."/>
            <person name="Sun J."/>
            <person name="Cao H."/>
            <person name="Tong W."/>
            <person name="Gao Q."/>
            <person name="Li Y."/>
            <person name="Deng W."/>
            <person name="Jiang X."/>
            <person name="Wang W."/>
            <person name="Chen Q."/>
            <person name="Zhang S."/>
            <person name="Li H."/>
            <person name="Wu J."/>
            <person name="Wang P."/>
            <person name="Li P."/>
            <person name="Shi C."/>
            <person name="Zheng F."/>
            <person name="Jian J."/>
            <person name="Huang B."/>
            <person name="Shan D."/>
            <person name="Shi M."/>
            <person name="Fang C."/>
            <person name="Yue Y."/>
            <person name="Li F."/>
            <person name="Li D."/>
            <person name="Wei S."/>
            <person name="Han B."/>
            <person name="Jiang C."/>
            <person name="Yin Y."/>
            <person name="Xia T."/>
            <person name="Zhang Z."/>
            <person name="Bennetzen J.L."/>
            <person name="Zhao S."/>
            <person name="Wan X."/>
        </authorList>
    </citation>
    <scope>NUCLEOTIDE SEQUENCE [LARGE SCALE GENOMIC DNA]</scope>
    <source>
        <strain evidence="5">cv. Shuchazao</strain>
        <tissue evidence="4">Leaf</tissue>
    </source>
</reference>
<dbReference type="AlphaFoldDB" id="A0A4S4EZZ8"/>
<dbReference type="Pfam" id="PF14368">
    <property type="entry name" value="LTP_2"/>
    <property type="match status" value="1"/>
</dbReference>
<gene>
    <name evidence="4" type="ORF">TEA_018487</name>
</gene>
<keyword evidence="5" id="KW-1185">Reference proteome</keyword>
<proteinExistence type="predicted"/>
<protein>
    <recommendedName>
        <fullName evidence="3">Bifunctional inhibitor/plant lipid transfer protein/seed storage helical domain-containing protein</fullName>
    </recommendedName>
</protein>
<dbReference type="InterPro" id="IPR036312">
    <property type="entry name" value="Bifun_inhib/LTP/seed_sf"/>
</dbReference>
<feature type="chain" id="PRO_5020294374" description="Bifunctional inhibitor/plant lipid transfer protein/seed storage helical domain-containing protein" evidence="2">
    <location>
        <begin position="34"/>
        <end position="394"/>
    </location>
</feature>
<evidence type="ECO:0000313" key="4">
    <source>
        <dbReference type="EMBL" id="THG22719.1"/>
    </source>
</evidence>
<dbReference type="Gene3D" id="1.10.110.10">
    <property type="entry name" value="Plant lipid-transfer and hydrophobic proteins"/>
    <property type="match status" value="1"/>
</dbReference>